<name>A0AAD6TJ43_9AGAR</name>
<keyword evidence="1" id="KW-0732">Signal</keyword>
<sequence length="147" mass="15103">MFFSMTRLIVLANVALLVSSAVIPPLSDDAVVEARDTPVARSGKQFITGACASDAACASGCCGFNTGKCAGPFRALISDGGCGHGNTKPRLKVREDAAAALQVRKPRSGVMAAHATATPPVGRTAVDSAPADVPPKALVPDRGMWIW</sequence>
<evidence type="ECO:0008006" key="4">
    <source>
        <dbReference type="Google" id="ProtNLM"/>
    </source>
</evidence>
<dbReference type="Proteomes" id="UP001218188">
    <property type="component" value="Unassembled WGS sequence"/>
</dbReference>
<comment type="caution">
    <text evidence="2">The sequence shown here is derived from an EMBL/GenBank/DDBJ whole genome shotgun (WGS) entry which is preliminary data.</text>
</comment>
<dbReference type="EMBL" id="JARJCM010000006">
    <property type="protein sequence ID" value="KAJ7044787.1"/>
    <property type="molecule type" value="Genomic_DNA"/>
</dbReference>
<evidence type="ECO:0000256" key="1">
    <source>
        <dbReference type="SAM" id="SignalP"/>
    </source>
</evidence>
<gene>
    <name evidence="2" type="ORF">C8F04DRAFT_1174552</name>
</gene>
<keyword evidence="3" id="KW-1185">Reference proteome</keyword>
<protein>
    <recommendedName>
        <fullName evidence="4">Biotrophy-associated secreted protein 2</fullName>
    </recommendedName>
</protein>
<feature type="signal peptide" evidence="1">
    <location>
        <begin position="1"/>
        <end position="20"/>
    </location>
</feature>
<reference evidence="2" key="1">
    <citation type="submission" date="2023-03" db="EMBL/GenBank/DDBJ databases">
        <title>Massive genome expansion in bonnet fungi (Mycena s.s.) driven by repeated elements and novel gene families across ecological guilds.</title>
        <authorList>
            <consortium name="Lawrence Berkeley National Laboratory"/>
            <person name="Harder C.B."/>
            <person name="Miyauchi S."/>
            <person name="Viragh M."/>
            <person name="Kuo A."/>
            <person name="Thoen E."/>
            <person name="Andreopoulos B."/>
            <person name="Lu D."/>
            <person name="Skrede I."/>
            <person name="Drula E."/>
            <person name="Henrissat B."/>
            <person name="Morin E."/>
            <person name="Kohler A."/>
            <person name="Barry K."/>
            <person name="LaButti K."/>
            <person name="Morin E."/>
            <person name="Salamov A."/>
            <person name="Lipzen A."/>
            <person name="Mereny Z."/>
            <person name="Hegedus B."/>
            <person name="Baldrian P."/>
            <person name="Stursova M."/>
            <person name="Weitz H."/>
            <person name="Taylor A."/>
            <person name="Grigoriev I.V."/>
            <person name="Nagy L.G."/>
            <person name="Martin F."/>
            <person name="Kauserud H."/>
        </authorList>
    </citation>
    <scope>NUCLEOTIDE SEQUENCE</scope>
    <source>
        <strain evidence="2">CBHHK200</strain>
    </source>
</reference>
<organism evidence="2 3">
    <name type="scientific">Mycena alexandri</name>
    <dbReference type="NCBI Taxonomy" id="1745969"/>
    <lineage>
        <taxon>Eukaryota</taxon>
        <taxon>Fungi</taxon>
        <taxon>Dikarya</taxon>
        <taxon>Basidiomycota</taxon>
        <taxon>Agaricomycotina</taxon>
        <taxon>Agaricomycetes</taxon>
        <taxon>Agaricomycetidae</taxon>
        <taxon>Agaricales</taxon>
        <taxon>Marasmiineae</taxon>
        <taxon>Mycenaceae</taxon>
        <taxon>Mycena</taxon>
    </lineage>
</organism>
<accession>A0AAD6TJ43</accession>
<dbReference type="AlphaFoldDB" id="A0AAD6TJ43"/>
<proteinExistence type="predicted"/>
<evidence type="ECO:0000313" key="2">
    <source>
        <dbReference type="EMBL" id="KAJ7044787.1"/>
    </source>
</evidence>
<feature type="chain" id="PRO_5042219738" description="Biotrophy-associated secreted protein 2" evidence="1">
    <location>
        <begin position="21"/>
        <end position="147"/>
    </location>
</feature>
<evidence type="ECO:0000313" key="3">
    <source>
        <dbReference type="Proteomes" id="UP001218188"/>
    </source>
</evidence>